<reference evidence="7 8" key="1">
    <citation type="submission" date="2019-01" db="EMBL/GenBank/DDBJ databases">
        <title>Nuclear Genome Assembly of the Microalgal Biofuel strain Nannochloropsis salina CCMP1776.</title>
        <authorList>
            <person name="Hovde B."/>
        </authorList>
    </citation>
    <scope>NUCLEOTIDE SEQUENCE [LARGE SCALE GENOMIC DNA]</scope>
    <source>
        <strain evidence="7 8">CCMP1776</strain>
    </source>
</reference>
<feature type="region of interest" description="Disordered" evidence="5">
    <location>
        <begin position="763"/>
        <end position="787"/>
    </location>
</feature>
<evidence type="ECO:0000256" key="5">
    <source>
        <dbReference type="SAM" id="MobiDB-lite"/>
    </source>
</evidence>
<feature type="compositionally biased region" description="Basic and acidic residues" evidence="5">
    <location>
        <begin position="440"/>
        <end position="456"/>
    </location>
</feature>
<evidence type="ECO:0000256" key="2">
    <source>
        <dbReference type="ARBA" id="ARBA00022618"/>
    </source>
</evidence>
<feature type="domain" description="Anaphase-promoting complex subunit 1 N-terminal" evidence="6">
    <location>
        <begin position="90"/>
        <end position="384"/>
    </location>
</feature>
<feature type="compositionally biased region" description="Acidic residues" evidence="5">
    <location>
        <begin position="315"/>
        <end position="329"/>
    </location>
</feature>
<feature type="compositionally biased region" description="Low complexity" evidence="5">
    <location>
        <begin position="767"/>
        <end position="776"/>
    </location>
</feature>
<dbReference type="InterPro" id="IPR049255">
    <property type="entry name" value="Apc1_N"/>
</dbReference>
<comment type="caution">
    <text evidence="7">The sequence shown here is derived from an EMBL/GenBank/DDBJ whole genome shotgun (WGS) entry which is preliminary data.</text>
</comment>
<evidence type="ECO:0000313" key="8">
    <source>
        <dbReference type="Proteomes" id="UP000355283"/>
    </source>
</evidence>
<feature type="compositionally biased region" description="Acidic residues" evidence="5">
    <location>
        <begin position="987"/>
        <end position="996"/>
    </location>
</feature>
<keyword evidence="2" id="KW-0132">Cell division</keyword>
<dbReference type="InterPro" id="IPR024990">
    <property type="entry name" value="Apc1"/>
</dbReference>
<keyword evidence="3" id="KW-0498">Mitosis</keyword>
<dbReference type="OrthoDB" id="26401at2759"/>
<feature type="region of interest" description="Disordered" evidence="5">
    <location>
        <begin position="314"/>
        <end position="527"/>
    </location>
</feature>
<dbReference type="GO" id="GO:0007091">
    <property type="term" value="P:metaphase/anaphase transition of mitotic cell cycle"/>
    <property type="evidence" value="ECO:0007669"/>
    <property type="project" value="TreeGrafter"/>
</dbReference>
<feature type="region of interest" description="Disordered" evidence="5">
    <location>
        <begin position="14"/>
        <end position="42"/>
    </location>
</feature>
<dbReference type="Pfam" id="PF12859">
    <property type="entry name" value="ANAPC1"/>
    <property type="match status" value="1"/>
</dbReference>
<feature type="compositionally biased region" description="Pro residues" evidence="5">
    <location>
        <begin position="508"/>
        <end position="525"/>
    </location>
</feature>
<keyword evidence="4" id="KW-0131">Cell cycle</keyword>
<feature type="region of interest" description="Disordered" evidence="5">
    <location>
        <begin position="964"/>
        <end position="1000"/>
    </location>
</feature>
<dbReference type="Gene3D" id="1.25.10.10">
    <property type="entry name" value="Leucine-rich Repeat Variant"/>
    <property type="match status" value="1"/>
</dbReference>
<proteinExistence type="inferred from homology"/>
<feature type="compositionally biased region" description="Pro residues" evidence="5">
    <location>
        <begin position="676"/>
        <end position="707"/>
    </location>
</feature>
<feature type="compositionally biased region" description="Basic and acidic residues" evidence="5">
    <location>
        <begin position="330"/>
        <end position="346"/>
    </location>
</feature>
<feature type="compositionally biased region" description="Low complexity" evidence="5">
    <location>
        <begin position="22"/>
        <end position="33"/>
    </location>
</feature>
<evidence type="ECO:0000256" key="4">
    <source>
        <dbReference type="ARBA" id="ARBA00023306"/>
    </source>
</evidence>
<gene>
    <name evidence="7" type="ORF">NSK_006756</name>
</gene>
<dbReference type="PANTHER" id="PTHR12827:SF3">
    <property type="entry name" value="ANAPHASE-PROMOTING COMPLEX SUBUNIT 1"/>
    <property type="match status" value="1"/>
</dbReference>
<organism evidence="7 8">
    <name type="scientific">Nannochloropsis salina CCMP1776</name>
    <dbReference type="NCBI Taxonomy" id="1027361"/>
    <lineage>
        <taxon>Eukaryota</taxon>
        <taxon>Sar</taxon>
        <taxon>Stramenopiles</taxon>
        <taxon>Ochrophyta</taxon>
        <taxon>Eustigmatophyceae</taxon>
        <taxon>Eustigmatales</taxon>
        <taxon>Monodopsidaceae</taxon>
        <taxon>Microchloropsis</taxon>
        <taxon>Microchloropsis salina</taxon>
    </lineage>
</organism>
<name>A0A4D9CS56_9STRA</name>
<evidence type="ECO:0000259" key="6">
    <source>
        <dbReference type="Pfam" id="PF12859"/>
    </source>
</evidence>
<feature type="region of interest" description="Disordered" evidence="5">
    <location>
        <begin position="272"/>
        <end position="291"/>
    </location>
</feature>
<feature type="compositionally biased region" description="Gly residues" evidence="5">
    <location>
        <begin position="1315"/>
        <end position="1326"/>
    </location>
</feature>
<dbReference type="GO" id="GO:0005680">
    <property type="term" value="C:anaphase-promoting complex"/>
    <property type="evidence" value="ECO:0007669"/>
    <property type="project" value="InterPro"/>
</dbReference>
<protein>
    <recommendedName>
        <fullName evidence="6">Anaphase-promoting complex subunit 1 N-terminal domain-containing protein</fullName>
    </recommendedName>
</protein>
<dbReference type="GO" id="GO:0070979">
    <property type="term" value="P:protein K11-linked ubiquitination"/>
    <property type="evidence" value="ECO:0007669"/>
    <property type="project" value="TreeGrafter"/>
</dbReference>
<dbReference type="GO" id="GO:0031145">
    <property type="term" value="P:anaphase-promoting complex-dependent catabolic process"/>
    <property type="evidence" value="ECO:0007669"/>
    <property type="project" value="TreeGrafter"/>
</dbReference>
<feature type="compositionally biased region" description="Basic and acidic residues" evidence="5">
    <location>
        <begin position="1302"/>
        <end position="1314"/>
    </location>
</feature>
<feature type="compositionally biased region" description="Pro residues" evidence="5">
    <location>
        <begin position="777"/>
        <end position="787"/>
    </location>
</feature>
<feature type="region of interest" description="Disordered" evidence="5">
    <location>
        <begin position="653"/>
        <end position="707"/>
    </location>
</feature>
<dbReference type="PANTHER" id="PTHR12827">
    <property type="entry name" value="MEIOTIC CHECKPOINT REGULATOR TSG24 FAMILY MEMBER"/>
    <property type="match status" value="1"/>
</dbReference>
<feature type="compositionally biased region" description="Basic and acidic residues" evidence="5">
    <location>
        <begin position="401"/>
        <end position="411"/>
    </location>
</feature>
<dbReference type="GO" id="GO:0060090">
    <property type="term" value="F:molecular adaptor activity"/>
    <property type="evidence" value="ECO:0007669"/>
    <property type="project" value="TreeGrafter"/>
</dbReference>
<feature type="compositionally biased region" description="Basic and acidic residues" evidence="5">
    <location>
        <begin position="141"/>
        <end position="160"/>
    </location>
</feature>
<dbReference type="GO" id="GO:0051301">
    <property type="term" value="P:cell division"/>
    <property type="evidence" value="ECO:0007669"/>
    <property type="project" value="UniProtKB-KW"/>
</dbReference>
<evidence type="ECO:0000256" key="3">
    <source>
        <dbReference type="ARBA" id="ARBA00022776"/>
    </source>
</evidence>
<dbReference type="InterPro" id="IPR011989">
    <property type="entry name" value="ARM-like"/>
</dbReference>
<accession>A0A4D9CS56</accession>
<feature type="compositionally biased region" description="Basic and acidic residues" evidence="5">
    <location>
        <begin position="278"/>
        <end position="287"/>
    </location>
</feature>
<feature type="region of interest" description="Disordered" evidence="5">
    <location>
        <begin position="1302"/>
        <end position="1326"/>
    </location>
</feature>
<evidence type="ECO:0000256" key="1">
    <source>
        <dbReference type="ARBA" id="ARBA00010547"/>
    </source>
</evidence>
<feature type="region of interest" description="Disordered" evidence="5">
    <location>
        <begin position="141"/>
        <end position="161"/>
    </location>
</feature>
<dbReference type="Proteomes" id="UP000355283">
    <property type="component" value="Unassembled WGS sequence"/>
</dbReference>
<evidence type="ECO:0000313" key="7">
    <source>
        <dbReference type="EMBL" id="TFJ82091.1"/>
    </source>
</evidence>
<keyword evidence="8" id="KW-1185">Reference proteome</keyword>
<sequence>MPPKLRTYLEPYVPPSTHWEISPSSPGPSSSPTASPPPDEEELYLSPDHLRVIWRPLGGPSVYKQWKQTSPVLQALWAYFSLDGGRARCMCVLRDPELLVVYPPDGDIYEVPLPCQAQAVFALGKDGLLIQRQAAEWEAEGLHGEGRREEEEGEARVVREEGEEGLGRARMVLGKERTGGWREKAREEESRTTTLLPPVEAAPALFSLRHPLEEVRPVAMALERGAGATEGGMEGEEGVSGRGAREPAPVLLCDVQEGVIFTEEIEIPSPQVAAAKTRRGEREKGGEGRGTATLVVTYNGGTGQHSVWVACLAATEEEEEEEEREGEGEEGGRGGECGPERSRAGTEEASPVSMVESGYSLRADGQEGERPGRGRRLRRRSGAGGGRRSLGLEESGPRAQEAWRRQSRDELLASALGLAEEATSGAGTSMLPTRGGGMEGGREGEDQEHEHEHPIRPELLLRPLSPTQPFPSHPSPASRLFFFPSASSSLHPSPPSSPPGARGEDQPTDPPPRSSPPATDPPSPLTPLVEFAGVSGAGGEAVGLEHAVGERLTLVHADGSRRRVRLGLEEVGEDALTGSVLVALTPALSPALALPLRADVAYALDCLTGGDREGGREGGLRLSRCQETAVAARPGWAAFCLVVEQLLRHLREGGGEGGKEGGGEGERGTALKALPPFFPPSPPRTPPPPPPRPSSHTPLPPSSPPSPSFLETLHLVFQDLSLNTLQGPHLPPLARLLLALSRACAQPASLPLLRPLPWPAGRPGTGPLPLSASAAPPSRPRPRPPPPRPIADWVSALYFLPSLSPTALALPPCPLHTPFARSLVRAGACPRLRQVVRVLEAMCRGVSGVGEGAGEGRRAAWTAVEAMAEEGLGREDLGLLPTGIALPFHEAVHQARRHTAEPSLQGGGGGGLGEKAMAAYTLIGREDLAALQEQPLPAAGPFLSPSLAYPRSAAAAAAAAAAAGGEAQRGVGGGKRGKERGGGREKEEEEEEEEASMADREGLRLVEEGARLRFGRDHRVREVCRLLCSSRPIYLKVDRPAELSDHDYAQRQQARLLLLCRRSLSTPIARGMLTLASFHPLLAEPLPLPRLCLAATLPPSLATLHLDTSAYTPDLTLWPEFHNGVAAGLRLAPAWGREGGREGGRGGGVSRTWIIYNRPRTPSHAHGGFLLALGLQGHLSSLAVTDLYDYLTQGHDPTTVGVFLGMAASKRGTADATVSKMLCLHIPSLLSLAEVEVSPAAQTAAVVGVGLLYQGTGHRLMTEFLLRELGKRPVSDRIQDREAYVLAAGLALGMVLLGKGRKREDRREGRREGGRGGGQGVRGWRT</sequence>
<dbReference type="EMBL" id="SDOX01000121">
    <property type="protein sequence ID" value="TFJ82091.1"/>
    <property type="molecule type" value="Genomic_DNA"/>
</dbReference>
<feature type="compositionally biased region" description="Basic and acidic residues" evidence="5">
    <location>
        <begin position="653"/>
        <end position="669"/>
    </location>
</feature>
<feature type="compositionally biased region" description="Low complexity" evidence="5">
    <location>
        <begin position="475"/>
        <end position="491"/>
    </location>
</feature>
<comment type="similarity">
    <text evidence="1">Belongs to the APC1 family.</text>
</comment>
<feature type="compositionally biased region" description="Low complexity" evidence="5">
    <location>
        <begin position="412"/>
        <end position="422"/>
    </location>
</feature>